<keyword evidence="6" id="KW-1133">Transmembrane helix</keyword>
<feature type="domain" description="CopC" evidence="8">
    <location>
        <begin position="39"/>
        <end position="131"/>
    </location>
</feature>
<keyword evidence="2" id="KW-0479">Metal-binding</keyword>
<feature type="transmembrane region" description="Helical" evidence="6">
    <location>
        <begin position="186"/>
        <end position="205"/>
    </location>
</feature>
<dbReference type="Pfam" id="PF04234">
    <property type="entry name" value="CopC"/>
    <property type="match status" value="1"/>
</dbReference>
<dbReference type="EMBL" id="JAQZAO010000008">
    <property type="protein sequence ID" value="MDD7967545.1"/>
    <property type="molecule type" value="Genomic_DNA"/>
</dbReference>
<keyword evidence="4" id="KW-0186">Copper</keyword>
<keyword evidence="6" id="KW-0472">Membrane</keyword>
<comment type="subcellular location">
    <subcellularLocation>
        <location evidence="1">Cell envelope</location>
    </subcellularLocation>
</comment>
<dbReference type="InterPro" id="IPR032694">
    <property type="entry name" value="CopC/D"/>
</dbReference>
<evidence type="ECO:0000313" key="9">
    <source>
        <dbReference type="EMBL" id="MDD7967545.1"/>
    </source>
</evidence>
<proteinExistence type="predicted"/>
<evidence type="ECO:0000259" key="8">
    <source>
        <dbReference type="Pfam" id="PF04234"/>
    </source>
</evidence>
<evidence type="ECO:0000256" key="4">
    <source>
        <dbReference type="ARBA" id="ARBA00023008"/>
    </source>
</evidence>
<evidence type="ECO:0000256" key="7">
    <source>
        <dbReference type="SAM" id="SignalP"/>
    </source>
</evidence>
<keyword evidence="10" id="KW-1185">Reference proteome</keyword>
<evidence type="ECO:0000256" key="1">
    <source>
        <dbReference type="ARBA" id="ARBA00004196"/>
    </source>
</evidence>
<organism evidence="9 10">
    <name type="scientific">Actinomycetospora lemnae</name>
    <dbReference type="NCBI Taxonomy" id="3019891"/>
    <lineage>
        <taxon>Bacteria</taxon>
        <taxon>Bacillati</taxon>
        <taxon>Actinomycetota</taxon>
        <taxon>Actinomycetes</taxon>
        <taxon>Pseudonocardiales</taxon>
        <taxon>Pseudonocardiaceae</taxon>
        <taxon>Actinomycetospora</taxon>
    </lineage>
</organism>
<evidence type="ECO:0000256" key="2">
    <source>
        <dbReference type="ARBA" id="ARBA00022723"/>
    </source>
</evidence>
<keyword evidence="3 7" id="KW-0732">Signal</keyword>
<dbReference type="RefSeq" id="WP_274202064.1">
    <property type="nucleotide sequence ID" value="NZ_JAQZAO010000008.1"/>
</dbReference>
<feature type="region of interest" description="Disordered" evidence="5">
    <location>
        <begin position="124"/>
        <end position="179"/>
    </location>
</feature>
<dbReference type="InterPro" id="IPR014755">
    <property type="entry name" value="Cu-Rt/internalin_Ig-like"/>
</dbReference>
<sequence length="209" mass="20293">MPTPRTPSARPRRGVLAALLTGLLAFSALLVTAGTASAHDVVTGSDPADGATVPTAPTSVSVTFSDEPQGNLSTLTVVGPDGAHHEAGPTTTQGQVVSVPVGPLPQAGRYEIGYRIISSDGHPTTGSVSFELTTPSAGSAASAPPGTAAAAPGAGTDHSAHAGHEAAPPSPAAAAGPDDAGGGVPAWVFVVIAVVVVGGAVALVLRRRV</sequence>
<evidence type="ECO:0000313" key="10">
    <source>
        <dbReference type="Proteomes" id="UP001300763"/>
    </source>
</evidence>
<dbReference type="InterPro" id="IPR007348">
    <property type="entry name" value="CopC_dom"/>
</dbReference>
<dbReference type="InterPro" id="IPR014756">
    <property type="entry name" value="Ig_E-set"/>
</dbReference>
<feature type="chain" id="PRO_5045643593" evidence="7">
    <location>
        <begin position="39"/>
        <end position="209"/>
    </location>
</feature>
<feature type="region of interest" description="Disordered" evidence="5">
    <location>
        <begin position="80"/>
        <end position="100"/>
    </location>
</feature>
<evidence type="ECO:0000256" key="5">
    <source>
        <dbReference type="SAM" id="MobiDB-lite"/>
    </source>
</evidence>
<comment type="caution">
    <text evidence="9">The sequence shown here is derived from an EMBL/GenBank/DDBJ whole genome shotgun (WGS) entry which is preliminary data.</text>
</comment>
<dbReference type="PANTHER" id="PTHR34820:SF4">
    <property type="entry name" value="INNER MEMBRANE PROTEIN YEBZ"/>
    <property type="match status" value="1"/>
</dbReference>
<dbReference type="InterPro" id="IPR006311">
    <property type="entry name" value="TAT_signal"/>
</dbReference>
<evidence type="ECO:0000256" key="3">
    <source>
        <dbReference type="ARBA" id="ARBA00022729"/>
    </source>
</evidence>
<dbReference type="Proteomes" id="UP001300763">
    <property type="component" value="Unassembled WGS sequence"/>
</dbReference>
<evidence type="ECO:0000256" key="6">
    <source>
        <dbReference type="SAM" id="Phobius"/>
    </source>
</evidence>
<feature type="compositionally biased region" description="Low complexity" evidence="5">
    <location>
        <begin position="133"/>
        <end position="156"/>
    </location>
</feature>
<name>A0ABT5SXG7_9PSEU</name>
<feature type="signal peptide" evidence="7">
    <location>
        <begin position="1"/>
        <end position="38"/>
    </location>
</feature>
<protein>
    <submittedName>
        <fullName evidence="9">Copper resistance protein CopC</fullName>
    </submittedName>
</protein>
<dbReference type="Gene3D" id="2.60.40.1220">
    <property type="match status" value="1"/>
</dbReference>
<dbReference type="PANTHER" id="PTHR34820">
    <property type="entry name" value="INNER MEMBRANE PROTEIN YEBZ"/>
    <property type="match status" value="1"/>
</dbReference>
<dbReference type="PROSITE" id="PS51318">
    <property type="entry name" value="TAT"/>
    <property type="match status" value="1"/>
</dbReference>
<reference evidence="9 10" key="1">
    <citation type="submission" date="2023-02" db="EMBL/GenBank/DDBJ databases">
        <title>Genome sequencing required for Actinomycetospora new species description.</title>
        <authorList>
            <person name="Saimee Y."/>
            <person name="Duangmal K."/>
        </authorList>
    </citation>
    <scope>NUCLEOTIDE SEQUENCE [LARGE SCALE GENOMIC DNA]</scope>
    <source>
        <strain evidence="9 10">DW7H6</strain>
    </source>
</reference>
<gene>
    <name evidence="9" type="ORF">PGB27_19575</name>
</gene>
<keyword evidence="6" id="KW-0812">Transmembrane</keyword>
<dbReference type="SUPFAM" id="SSF81296">
    <property type="entry name" value="E set domains"/>
    <property type="match status" value="1"/>
</dbReference>
<accession>A0ABT5SXG7</accession>